<dbReference type="PANTHER" id="PTHR33885:SF3">
    <property type="entry name" value="PHAGE SHOCK PROTEIN C"/>
    <property type="match status" value="1"/>
</dbReference>
<dbReference type="InterPro" id="IPR007168">
    <property type="entry name" value="Phageshock_PspC_N"/>
</dbReference>
<evidence type="ECO:0000256" key="6">
    <source>
        <dbReference type="SAM" id="Phobius"/>
    </source>
</evidence>
<dbReference type="EMBL" id="LGGX01000029">
    <property type="protein sequence ID" value="KUK86086.1"/>
    <property type="molecule type" value="Genomic_DNA"/>
</dbReference>
<sequence length="98" mass="11109">MKKLYRSRKDRKIAGVCGGIAEYFNIDSTIVRLLAVITIFFGGGGIIAYIISWIIIPEEPLVEESYATDNKKNNKDKQNQSQTTIDAEIIEDIKEKKE</sequence>
<keyword evidence="4 6" id="KW-1133">Transmembrane helix</keyword>
<dbReference type="AlphaFoldDB" id="A0A101HZP0"/>
<evidence type="ECO:0000256" key="1">
    <source>
        <dbReference type="ARBA" id="ARBA00004162"/>
    </source>
</evidence>
<evidence type="ECO:0000256" key="3">
    <source>
        <dbReference type="ARBA" id="ARBA00022692"/>
    </source>
</evidence>
<evidence type="ECO:0000259" key="7">
    <source>
        <dbReference type="Pfam" id="PF04024"/>
    </source>
</evidence>
<protein>
    <submittedName>
        <fullName evidence="8">Phage shock protein C, PspC</fullName>
    </submittedName>
</protein>
<feature type="domain" description="Phage shock protein PspC N-terminal" evidence="7">
    <location>
        <begin position="2"/>
        <end position="59"/>
    </location>
</feature>
<keyword evidence="5 6" id="KW-0472">Membrane</keyword>
<organism evidence="8 9">
    <name type="scientific">candidate division TA06 bacterium 34_109</name>
    <dbReference type="NCBI Taxonomy" id="1635277"/>
    <lineage>
        <taxon>Bacteria</taxon>
        <taxon>Bacteria division TA06</taxon>
    </lineage>
</organism>
<name>A0A101HZP0_UNCT6</name>
<feature type="transmembrane region" description="Helical" evidence="6">
    <location>
        <begin position="33"/>
        <end position="56"/>
    </location>
</feature>
<dbReference type="PATRIC" id="fig|1635277.3.peg.1461"/>
<comment type="caution">
    <text evidence="8">The sequence shown here is derived from an EMBL/GenBank/DDBJ whole genome shotgun (WGS) entry which is preliminary data.</text>
</comment>
<accession>A0A101HZP0</accession>
<reference evidence="9" key="1">
    <citation type="journal article" date="2015" name="MBio">
        <title>Genome-Resolved Metagenomic Analysis Reveals Roles for Candidate Phyla and Other Microbial Community Members in Biogeochemical Transformations in Oil Reservoirs.</title>
        <authorList>
            <person name="Hu P."/>
            <person name="Tom L."/>
            <person name="Singh A."/>
            <person name="Thomas B.C."/>
            <person name="Baker B.J."/>
            <person name="Piceno Y.M."/>
            <person name="Andersen G.L."/>
            <person name="Banfield J.F."/>
        </authorList>
    </citation>
    <scope>NUCLEOTIDE SEQUENCE [LARGE SCALE GENOMIC DNA]</scope>
</reference>
<dbReference type="Proteomes" id="UP000053467">
    <property type="component" value="Unassembled WGS sequence"/>
</dbReference>
<evidence type="ECO:0000313" key="8">
    <source>
        <dbReference type="EMBL" id="KUK86086.1"/>
    </source>
</evidence>
<evidence type="ECO:0000313" key="9">
    <source>
        <dbReference type="Proteomes" id="UP000053467"/>
    </source>
</evidence>
<comment type="subcellular location">
    <subcellularLocation>
        <location evidence="1">Cell membrane</location>
        <topology evidence="1">Single-pass membrane protein</topology>
    </subcellularLocation>
</comment>
<keyword evidence="3 6" id="KW-0812">Transmembrane</keyword>
<dbReference type="GO" id="GO:0005886">
    <property type="term" value="C:plasma membrane"/>
    <property type="evidence" value="ECO:0007669"/>
    <property type="project" value="UniProtKB-SubCell"/>
</dbReference>
<evidence type="ECO:0000256" key="2">
    <source>
        <dbReference type="ARBA" id="ARBA00022475"/>
    </source>
</evidence>
<gene>
    <name evidence="8" type="ORF">XE03_1724</name>
</gene>
<dbReference type="InterPro" id="IPR052027">
    <property type="entry name" value="PspC"/>
</dbReference>
<evidence type="ECO:0000256" key="4">
    <source>
        <dbReference type="ARBA" id="ARBA00022989"/>
    </source>
</evidence>
<evidence type="ECO:0000256" key="5">
    <source>
        <dbReference type="ARBA" id="ARBA00023136"/>
    </source>
</evidence>
<keyword evidence="2" id="KW-1003">Cell membrane</keyword>
<proteinExistence type="predicted"/>
<dbReference type="PANTHER" id="PTHR33885">
    <property type="entry name" value="PHAGE SHOCK PROTEIN C"/>
    <property type="match status" value="1"/>
</dbReference>
<dbReference type="Pfam" id="PF04024">
    <property type="entry name" value="PspC"/>
    <property type="match status" value="1"/>
</dbReference>